<evidence type="ECO:0000256" key="2">
    <source>
        <dbReference type="PROSITE-ProRule" id="PRU00176"/>
    </source>
</evidence>
<sequence length="259" mass="27756">MGDGFWNRPPAPSYASAAAIKRPRPDFDTHPPGDPSSYGMVHYPPQNTAYLGLHVVKDTKTIGDSYDRYLQTVMPSFATGVASNLTGAGFVMGVGEMPGTRGGMLRPNTEPVMIGAPGTVAPGPITDGQGISFDGQIHVDPMSRPRPQGPAIHLPPDASSTLFVEGLPRDCTEREVAHIFRPFVGFKEVRLVIKEPKYHSGSSLLLCFVDFIDAACAMTALIALEGYKMDAHDPDSPALRVQFARKPGPRSGPGSRGNR</sequence>
<dbReference type="SMART" id="SM00360">
    <property type="entry name" value="RRM"/>
    <property type="match status" value="1"/>
</dbReference>
<organism evidence="5">
    <name type="scientific">Anthurium amnicola</name>
    <dbReference type="NCBI Taxonomy" id="1678845"/>
    <lineage>
        <taxon>Eukaryota</taxon>
        <taxon>Viridiplantae</taxon>
        <taxon>Streptophyta</taxon>
        <taxon>Embryophyta</taxon>
        <taxon>Tracheophyta</taxon>
        <taxon>Spermatophyta</taxon>
        <taxon>Magnoliopsida</taxon>
        <taxon>Liliopsida</taxon>
        <taxon>Araceae</taxon>
        <taxon>Pothoideae</taxon>
        <taxon>Potheae</taxon>
        <taxon>Anthurium</taxon>
    </lineage>
</organism>
<dbReference type="EMBL" id="GDJX01019650">
    <property type="protein sequence ID" value="JAT48286.1"/>
    <property type="molecule type" value="Transcribed_RNA"/>
</dbReference>
<dbReference type="Pfam" id="PF00076">
    <property type="entry name" value="RRM_1"/>
    <property type="match status" value="1"/>
</dbReference>
<name>A0A1D1Y0X0_9ARAE</name>
<dbReference type="CDD" id="cd21618">
    <property type="entry name" value="RRM_AtNSRA_like"/>
    <property type="match status" value="1"/>
</dbReference>
<dbReference type="AlphaFoldDB" id="A0A1D1Y0X0"/>
<dbReference type="PROSITE" id="PS50102">
    <property type="entry name" value="RRM"/>
    <property type="match status" value="1"/>
</dbReference>
<evidence type="ECO:0000256" key="3">
    <source>
        <dbReference type="SAM" id="MobiDB-lite"/>
    </source>
</evidence>
<reference evidence="5" key="1">
    <citation type="submission" date="2015-07" db="EMBL/GenBank/DDBJ databases">
        <title>Transcriptome Assembly of Anthurium amnicola.</title>
        <authorList>
            <person name="Suzuki J."/>
        </authorList>
    </citation>
    <scope>NUCLEOTIDE SEQUENCE</scope>
</reference>
<dbReference type="PANTHER" id="PTHR10501">
    <property type="entry name" value="U1 SMALL NUCLEAR RIBONUCLEOPROTEIN A/U2 SMALL NUCLEAR RIBONUCLEOPROTEIN B"/>
    <property type="match status" value="1"/>
</dbReference>
<dbReference type="InterPro" id="IPR035979">
    <property type="entry name" value="RBD_domain_sf"/>
</dbReference>
<accession>A0A1D1Y0X0</accession>
<dbReference type="Gene3D" id="3.30.70.330">
    <property type="match status" value="1"/>
</dbReference>
<proteinExistence type="predicted"/>
<feature type="region of interest" description="Disordered" evidence="3">
    <location>
        <begin position="238"/>
        <end position="259"/>
    </location>
</feature>
<dbReference type="SUPFAM" id="SSF54928">
    <property type="entry name" value="RNA-binding domain, RBD"/>
    <property type="match status" value="1"/>
</dbReference>
<dbReference type="InterPro" id="IPR000504">
    <property type="entry name" value="RRM_dom"/>
</dbReference>
<keyword evidence="1 2" id="KW-0694">RNA-binding</keyword>
<protein>
    <submittedName>
        <fullName evidence="5">Protein WHI3</fullName>
    </submittedName>
</protein>
<evidence type="ECO:0000313" key="5">
    <source>
        <dbReference type="EMBL" id="JAT48286.1"/>
    </source>
</evidence>
<gene>
    <name evidence="5" type="primary">WHI3</name>
    <name evidence="5" type="ORF">g.71777</name>
</gene>
<dbReference type="InterPro" id="IPR012677">
    <property type="entry name" value="Nucleotide-bd_a/b_plait_sf"/>
</dbReference>
<evidence type="ECO:0000259" key="4">
    <source>
        <dbReference type="PROSITE" id="PS50102"/>
    </source>
</evidence>
<evidence type="ECO:0000256" key="1">
    <source>
        <dbReference type="ARBA" id="ARBA00022884"/>
    </source>
</evidence>
<dbReference type="GO" id="GO:0003723">
    <property type="term" value="F:RNA binding"/>
    <property type="evidence" value="ECO:0007669"/>
    <property type="project" value="UniProtKB-UniRule"/>
</dbReference>
<feature type="domain" description="RRM" evidence="4">
    <location>
        <begin position="160"/>
        <end position="246"/>
    </location>
</feature>